<keyword evidence="3" id="KW-1185">Reference proteome</keyword>
<dbReference type="GO" id="GO:0030136">
    <property type="term" value="C:clathrin-coated vesicle"/>
    <property type="evidence" value="ECO:0007669"/>
    <property type="project" value="TreeGrafter"/>
</dbReference>
<name>A0A653BZE7_CALMS</name>
<feature type="region of interest" description="Disordered" evidence="1">
    <location>
        <begin position="239"/>
        <end position="258"/>
    </location>
</feature>
<dbReference type="GO" id="GO:0016529">
    <property type="term" value="C:sarcoplasmic reticulum"/>
    <property type="evidence" value="ECO:0007669"/>
    <property type="project" value="TreeGrafter"/>
</dbReference>
<dbReference type="Proteomes" id="UP000410492">
    <property type="component" value="Unassembled WGS sequence"/>
</dbReference>
<evidence type="ECO:0000313" key="3">
    <source>
        <dbReference type="Proteomes" id="UP000410492"/>
    </source>
</evidence>
<evidence type="ECO:0000256" key="1">
    <source>
        <dbReference type="SAM" id="MobiDB-lite"/>
    </source>
</evidence>
<accession>A0A653BZE7</accession>
<dbReference type="AlphaFoldDB" id="A0A653BZE7"/>
<reference evidence="2 3" key="1">
    <citation type="submission" date="2019-01" db="EMBL/GenBank/DDBJ databases">
        <authorList>
            <person name="Sayadi A."/>
        </authorList>
    </citation>
    <scope>NUCLEOTIDE SEQUENCE [LARGE SCALE GENOMIC DNA]</scope>
</reference>
<dbReference type="OrthoDB" id="16120at2759"/>
<dbReference type="InterPro" id="IPR017248">
    <property type="entry name" value="HAX-1"/>
</dbReference>
<dbReference type="GO" id="GO:0015629">
    <property type="term" value="C:actin cytoskeleton"/>
    <property type="evidence" value="ECO:0007669"/>
    <property type="project" value="TreeGrafter"/>
</dbReference>
<dbReference type="PANTHER" id="PTHR14938:SF2">
    <property type="entry name" value="HCLS1-ASSOCIATED PROTEIN X-1"/>
    <property type="match status" value="1"/>
</dbReference>
<sequence>MDFFKRFFGYDRRGDDYSYGSRYTNDRNFGTDYPGFDEDEPQSENFTSRGFDMYSDPLHMHQYFEQEINNILRSFGLPGFGDFFSEFSDNPSIDGPPISGQIPASSEGLREQFLKPGYEKPSDRRHEKVDKDLDDRVKSGNLDAILRDDSTEVTPYQKQSPTNYFYGKSKSMSTITHPDGSIETQECVRDNSGNEEVTTCRIFGEKQYCVIKKRDRNGKEEITEKLINMDEKEKEVLLKGSPLKNNNPRDSIFDKFFN</sequence>
<protein>
    <submittedName>
        <fullName evidence="2">Uncharacterized protein</fullName>
    </submittedName>
</protein>
<dbReference type="GO" id="GO:0005739">
    <property type="term" value="C:mitochondrion"/>
    <property type="evidence" value="ECO:0007669"/>
    <property type="project" value="TreeGrafter"/>
</dbReference>
<evidence type="ECO:0000313" key="2">
    <source>
        <dbReference type="EMBL" id="VEN40870.1"/>
    </source>
</evidence>
<dbReference type="GO" id="GO:0030833">
    <property type="term" value="P:regulation of actin filament polymerization"/>
    <property type="evidence" value="ECO:0007669"/>
    <property type="project" value="TreeGrafter"/>
</dbReference>
<organism evidence="2 3">
    <name type="scientific">Callosobruchus maculatus</name>
    <name type="common">Southern cowpea weevil</name>
    <name type="synonym">Pulse bruchid</name>
    <dbReference type="NCBI Taxonomy" id="64391"/>
    <lineage>
        <taxon>Eukaryota</taxon>
        <taxon>Metazoa</taxon>
        <taxon>Ecdysozoa</taxon>
        <taxon>Arthropoda</taxon>
        <taxon>Hexapoda</taxon>
        <taxon>Insecta</taxon>
        <taxon>Pterygota</taxon>
        <taxon>Neoptera</taxon>
        <taxon>Endopterygota</taxon>
        <taxon>Coleoptera</taxon>
        <taxon>Polyphaga</taxon>
        <taxon>Cucujiformia</taxon>
        <taxon>Chrysomeloidea</taxon>
        <taxon>Chrysomelidae</taxon>
        <taxon>Bruchinae</taxon>
        <taxon>Bruchini</taxon>
        <taxon>Callosobruchus</taxon>
    </lineage>
</organism>
<dbReference type="EMBL" id="CAACVG010006662">
    <property type="protein sequence ID" value="VEN40870.1"/>
    <property type="molecule type" value="Genomic_DNA"/>
</dbReference>
<dbReference type="PANTHER" id="PTHR14938">
    <property type="entry name" value="HCLS1-ASSOCIATED PROTEIN X-1"/>
    <property type="match status" value="1"/>
</dbReference>
<dbReference type="GO" id="GO:0016324">
    <property type="term" value="C:apical plasma membrane"/>
    <property type="evidence" value="ECO:0007669"/>
    <property type="project" value="TreeGrafter"/>
</dbReference>
<gene>
    <name evidence="2" type="ORF">CALMAC_LOCUS4885</name>
</gene>
<dbReference type="GO" id="GO:0043066">
    <property type="term" value="P:negative regulation of apoptotic process"/>
    <property type="evidence" value="ECO:0007669"/>
    <property type="project" value="InterPro"/>
</dbReference>
<proteinExistence type="predicted"/>